<dbReference type="Gene3D" id="1.50.10.10">
    <property type="match status" value="1"/>
</dbReference>
<dbReference type="Pfam" id="PF22124">
    <property type="entry name" value="Glyco_hydro_95_cat"/>
    <property type="match status" value="1"/>
</dbReference>
<evidence type="ECO:0000313" key="5">
    <source>
        <dbReference type="Proteomes" id="UP000266183"/>
    </source>
</evidence>
<feature type="domain" description="Glycosyl hydrolase family 95 catalytic" evidence="3">
    <location>
        <begin position="390"/>
        <end position="794"/>
    </location>
</feature>
<accession>A0A385SN80</accession>
<dbReference type="InterPro" id="IPR054363">
    <property type="entry name" value="GH95_cat"/>
</dbReference>
<dbReference type="Pfam" id="PF14498">
    <property type="entry name" value="Glyco_hyd_65N_2"/>
    <property type="match status" value="1"/>
</dbReference>
<feature type="domain" description="Glycosyl hydrolase family 95 N-terminal" evidence="1">
    <location>
        <begin position="121"/>
        <end position="362"/>
    </location>
</feature>
<gene>
    <name evidence="4" type="ORF">D4L85_15905</name>
</gene>
<dbReference type="AlphaFoldDB" id="A0A385SN80"/>
<evidence type="ECO:0000313" key="4">
    <source>
        <dbReference type="EMBL" id="AYB31956.1"/>
    </source>
</evidence>
<dbReference type="PANTHER" id="PTHR31084">
    <property type="entry name" value="ALPHA-L-FUCOSIDASE 2"/>
    <property type="match status" value="1"/>
</dbReference>
<dbReference type="InterPro" id="IPR027414">
    <property type="entry name" value="GH95_N_dom"/>
</dbReference>
<name>A0A385SN80_9BACT</name>
<dbReference type="Pfam" id="PF21307">
    <property type="entry name" value="Glyco_hydro_95_C"/>
    <property type="match status" value="1"/>
</dbReference>
<dbReference type="Proteomes" id="UP000266183">
    <property type="component" value="Chromosome"/>
</dbReference>
<dbReference type="SUPFAM" id="SSF48208">
    <property type="entry name" value="Six-hairpin glycosidases"/>
    <property type="match status" value="1"/>
</dbReference>
<dbReference type="GO" id="GO:0004560">
    <property type="term" value="F:alpha-L-fucosidase activity"/>
    <property type="evidence" value="ECO:0007669"/>
    <property type="project" value="InterPro"/>
</dbReference>
<dbReference type="InterPro" id="IPR013780">
    <property type="entry name" value="Glyco_hydro_b"/>
</dbReference>
<dbReference type="InterPro" id="IPR012341">
    <property type="entry name" value="6hp_glycosidase-like_sf"/>
</dbReference>
<evidence type="ECO:0000259" key="2">
    <source>
        <dbReference type="Pfam" id="PF21307"/>
    </source>
</evidence>
<dbReference type="GO" id="GO:0005975">
    <property type="term" value="P:carbohydrate metabolic process"/>
    <property type="evidence" value="ECO:0007669"/>
    <property type="project" value="InterPro"/>
</dbReference>
<keyword evidence="5" id="KW-1185">Reference proteome</keyword>
<organism evidence="4 5">
    <name type="scientific">Chryseolinea soli</name>
    <dbReference type="NCBI Taxonomy" id="2321403"/>
    <lineage>
        <taxon>Bacteria</taxon>
        <taxon>Pseudomonadati</taxon>
        <taxon>Bacteroidota</taxon>
        <taxon>Cytophagia</taxon>
        <taxon>Cytophagales</taxon>
        <taxon>Fulvivirgaceae</taxon>
        <taxon>Chryseolinea</taxon>
    </lineage>
</organism>
<evidence type="ECO:0000259" key="3">
    <source>
        <dbReference type="Pfam" id="PF22124"/>
    </source>
</evidence>
<protein>
    <submittedName>
        <fullName evidence="4">Glycoside hydrolase family 95 protein</fullName>
    </submittedName>
</protein>
<keyword evidence="4" id="KW-0378">Hydrolase</keyword>
<reference evidence="5" key="1">
    <citation type="submission" date="2018-09" db="EMBL/GenBank/DDBJ databases">
        <title>Chryseolinea sp. KIS68-18 isolated from soil.</title>
        <authorList>
            <person name="Weon H.-Y."/>
            <person name="Kwon S.-W."/>
            <person name="Lee S.A."/>
        </authorList>
    </citation>
    <scope>NUCLEOTIDE SEQUENCE [LARGE SCALE GENOMIC DNA]</scope>
    <source>
        <strain evidence="5">KIS68-18</strain>
    </source>
</reference>
<dbReference type="Gene3D" id="2.70.98.50">
    <property type="entry name" value="putative glycoside hydrolase family protein from bacillus halodurans"/>
    <property type="match status" value="1"/>
</dbReference>
<evidence type="ECO:0000259" key="1">
    <source>
        <dbReference type="Pfam" id="PF14498"/>
    </source>
</evidence>
<proteinExistence type="predicted"/>
<dbReference type="PANTHER" id="PTHR31084:SF0">
    <property type="entry name" value="ALPHA-L-FUCOSIDASE 2"/>
    <property type="match status" value="1"/>
</dbReference>
<dbReference type="InterPro" id="IPR016518">
    <property type="entry name" value="Alpha-L-fucosidase"/>
</dbReference>
<dbReference type="InterPro" id="IPR049053">
    <property type="entry name" value="AFCA-like_C"/>
</dbReference>
<sequence length="880" mass="99198">MRLRKKSLPSFRQEAQADKTVVNGVRKRALAHAWGTDRQVQYFVDAILVSCQFSEEESVQTVAVYHLFTPTEAIREGNHASGYYHFLFVMRLQILIVLFLFCLNGYSQTKAVVEPSLLYYFTTPASTWSEAIPIGNGRMGGMVFGGTSSERIQTNDDTFWSGEPRDLQRPGAYAYMPEIRQQLYDGNTAEAARLIDEYMLGPWNQSYMPLADILLSMAVDSATNYRRELDLRTGVVTVSFASEGVNYEREIFASFPDQTIVIRITASKKRAINLTAGLTSLIRHQTTTENNALVIRGQAPVHIEPNYQGVHDPIYVPDHGMRFEGRLLFSETDGELTGEGDQLKLRNASCVTLTFIAATSYNGFDKDPYKDGKDEKGLVQSYAERLKGKKYKRLYETHIKDFASLFDRVKIDLGNTSDSNLPIDKRIGRYDGHDPALTALYFQFGRYLLISCSRPGSQPANLQGIWSNLLQPAWSANWTINCNAQINYWPVEIANLSECHLPFIDLIRETTVDGSKTARNLYHSRGWVAHHNLDLWRTTWPVGGTGLWAIYQVGGAWLCQHIWEHYLFTQDKQFLNENYPILQQASLFYLDNLQPNREGHLVTSPAVSFENHYRKSNGEKGWACAGPAQDMQIMRSLFKNTLAAIDILKKDQDQSFKKSLLEGYERLAPMKISPTTGRLQEWDDDWEATDQNDQVPQGWGLVASNLISVHKTPELAEAFRKTVEFRKPGHGQNAASWTGAFAANFWARLGEGDSVQSIIDIHFDKALYSNLTCKFANSWQIDGNLGLTAAIAEMVLQSQDGEISLLPALASKYPSGNVTGLKARGGYEVDVFWREGKLERAVVRSTNTEARTVSCRYKDKTKTLPISPLGTLVLSLKDFQ</sequence>
<dbReference type="EMBL" id="CP032382">
    <property type="protein sequence ID" value="AYB31956.1"/>
    <property type="molecule type" value="Genomic_DNA"/>
</dbReference>
<dbReference type="KEGG" id="chk:D4L85_15905"/>
<feature type="domain" description="Alpha fucosidase A-like C-terminal" evidence="2">
    <location>
        <begin position="797"/>
        <end position="857"/>
    </location>
</feature>
<dbReference type="InterPro" id="IPR008928">
    <property type="entry name" value="6-hairpin_glycosidase_sf"/>
</dbReference>
<dbReference type="PIRSF" id="PIRSF007663">
    <property type="entry name" value="UCP007663"/>
    <property type="match status" value="1"/>
</dbReference>
<dbReference type="Gene3D" id="2.60.40.1180">
    <property type="entry name" value="Golgi alpha-mannosidase II"/>
    <property type="match status" value="1"/>
</dbReference>